<accession>A0A0W0Z008</accession>
<sequence>MHDIIVGFDEKKMGYGDILFAAKLAGELKRALLSEGRLAGDIYLVCNDDKRGLSKLEMSRADCEFGINFVLFHDMQKLLDKGIIKPAVIIDGPAPMLNKLIYPDAIAVVSLEYTYGPFQAAQLGNSYALADKAAQNHYREELINFERRMLQPYPNDNKIILRTGILEAMDERGVIPTKELTTIGTLLHQTQINGEPSAKLTRLKQESANRLSRKIKTIIFGKHNELPLENYEKYHNLTFGYGYAGSIDFIDIHLACSQKTMKNEDIFLVHAGQNLLPQLQKRIEAIKGWGFDKIVYHDVDNNEEHILYDNGAKGSVYRLLHATHLDHAQMIGLFAVSGPLSLATGDQSFMEAIQANKIICYDCFPHKELLYSAYQDRGEHYSEKTREALKLLRLRSELQKTLPTRILKRLANLLQDDTVRRELSELNEGIRKNTSLVSHYLDMVKPFIPPISDPVTKAVIDDAFNDGMLTETVIPEHLFLAIRYGRENIVRCLLEHHPKCLFENDALGNNSFIVAARNGQYNLLALFIQYAADQKIPFATINQANHHFARYRFLDYLPDCLLEDEEKMAGLLGSYAGEARKYLVRGREDLSVNPVGFLPQFGFYKPEKEKNKWLLLQKYINEAYGAPDLEEYQKARIPFLIVAREYLRHQPELIPVFEEINQTCHRAGYRDNWIYTHRDEYLGMLQQVHDFIESSEKRKETLGTGWLPPPPPSFWQEIEPKLLEQCDSDLNEEQIKNRFYPFFVVLSLFFQHRDSQDFELLQKLGEELEIPPGINDISPERYSEYLATVRLFIEREPELMKYYDDEWFSQTLVSCNMRL</sequence>
<evidence type="ECO:0000313" key="1">
    <source>
        <dbReference type="EMBL" id="KTD62238.1"/>
    </source>
</evidence>
<organism evidence="1 2">
    <name type="scientific">Legionella spiritensis</name>
    <dbReference type="NCBI Taxonomy" id="452"/>
    <lineage>
        <taxon>Bacteria</taxon>
        <taxon>Pseudomonadati</taxon>
        <taxon>Pseudomonadota</taxon>
        <taxon>Gammaproteobacteria</taxon>
        <taxon>Legionellales</taxon>
        <taxon>Legionellaceae</taxon>
        <taxon>Legionella</taxon>
    </lineage>
</organism>
<dbReference type="AlphaFoldDB" id="A0A0W0Z008"/>
<dbReference type="SUPFAM" id="SSF48403">
    <property type="entry name" value="Ankyrin repeat"/>
    <property type="match status" value="1"/>
</dbReference>
<dbReference type="EMBL" id="LNYX01000030">
    <property type="protein sequence ID" value="KTD62238.1"/>
    <property type="molecule type" value="Genomic_DNA"/>
</dbReference>
<protein>
    <submittedName>
        <fullName evidence="1">Uncharacterized protein</fullName>
    </submittedName>
</protein>
<keyword evidence="2" id="KW-1185">Reference proteome</keyword>
<comment type="caution">
    <text evidence="1">The sequence shown here is derived from an EMBL/GenBank/DDBJ whole genome shotgun (WGS) entry which is preliminary data.</text>
</comment>
<dbReference type="RefSeq" id="WP_058483998.1">
    <property type="nucleotide sequence ID" value="NZ_CAAAII010000004.1"/>
</dbReference>
<dbReference type="STRING" id="452.Lspi_2088"/>
<proteinExistence type="predicted"/>
<name>A0A0W0Z008_LEGSP</name>
<dbReference type="OrthoDB" id="5631262at2"/>
<dbReference type="PATRIC" id="fig|452.5.peg.2297"/>
<reference evidence="1 2" key="1">
    <citation type="submission" date="2015-11" db="EMBL/GenBank/DDBJ databases">
        <title>Genomic analysis of 38 Legionella species identifies large and diverse effector repertoires.</title>
        <authorList>
            <person name="Burstein D."/>
            <person name="Amaro F."/>
            <person name="Zusman T."/>
            <person name="Lifshitz Z."/>
            <person name="Cohen O."/>
            <person name="Gilbert J.A."/>
            <person name="Pupko T."/>
            <person name="Shuman H.A."/>
            <person name="Segal G."/>
        </authorList>
    </citation>
    <scope>NUCLEOTIDE SEQUENCE [LARGE SCALE GENOMIC DNA]</scope>
    <source>
        <strain evidence="1 2">Mt.St.Helens-9</strain>
    </source>
</reference>
<evidence type="ECO:0000313" key="2">
    <source>
        <dbReference type="Proteomes" id="UP000054877"/>
    </source>
</evidence>
<dbReference type="Gene3D" id="1.25.40.20">
    <property type="entry name" value="Ankyrin repeat-containing domain"/>
    <property type="match status" value="1"/>
</dbReference>
<gene>
    <name evidence="1" type="ORF">Lspi_2088</name>
</gene>
<dbReference type="InterPro" id="IPR036770">
    <property type="entry name" value="Ankyrin_rpt-contain_sf"/>
</dbReference>
<dbReference type="Proteomes" id="UP000054877">
    <property type="component" value="Unassembled WGS sequence"/>
</dbReference>